<comment type="caution">
    <text evidence="4">The sequence shown here is derived from an EMBL/GenBank/DDBJ whole genome shotgun (WGS) entry which is preliminary data.</text>
</comment>
<dbReference type="EMBL" id="JBIAPI010000001">
    <property type="protein sequence ID" value="MFF3222530.1"/>
    <property type="molecule type" value="Genomic_DNA"/>
</dbReference>
<feature type="signal peptide" evidence="2">
    <location>
        <begin position="1"/>
        <end position="23"/>
    </location>
</feature>
<evidence type="ECO:0000256" key="2">
    <source>
        <dbReference type="SAM" id="SignalP"/>
    </source>
</evidence>
<proteinExistence type="predicted"/>
<evidence type="ECO:0000256" key="1">
    <source>
        <dbReference type="SAM" id="MobiDB-lite"/>
    </source>
</evidence>
<feature type="compositionally biased region" description="Low complexity" evidence="1">
    <location>
        <begin position="22"/>
        <end position="41"/>
    </location>
</feature>
<sequence length="192" mass="19656">MRNRMVLTIVAVTTLLAGCGDDAGTTANTATPSTSTTGTLAEAPTAPRDITPKRGTASGDAGLTVTGIRIGHQPGFDRVVYDLGGTGTPGWIVQYTDRAVQDGSGKPIEVAGKSILEVQILGSAYPFDSAETPYAGPDPATEPSAPGIAGVYRTTVFEGTTQSFIGVNGDRPGFAVTTLTNPTRLVIDVASQ</sequence>
<reference evidence="4 5" key="1">
    <citation type="submission" date="2024-10" db="EMBL/GenBank/DDBJ databases">
        <title>The Natural Products Discovery Center: Release of the First 8490 Sequenced Strains for Exploring Actinobacteria Biosynthetic Diversity.</title>
        <authorList>
            <person name="Kalkreuter E."/>
            <person name="Kautsar S.A."/>
            <person name="Yang D."/>
            <person name="Bader C.D."/>
            <person name="Teijaro C.N."/>
            <person name="Fluegel L."/>
            <person name="Davis C.M."/>
            <person name="Simpson J.R."/>
            <person name="Lauterbach L."/>
            <person name="Steele A.D."/>
            <person name="Gui C."/>
            <person name="Meng S."/>
            <person name="Li G."/>
            <person name="Viehrig K."/>
            <person name="Ye F."/>
            <person name="Su P."/>
            <person name="Kiefer A.F."/>
            <person name="Nichols A."/>
            <person name="Cepeda A.J."/>
            <person name="Yan W."/>
            <person name="Fan B."/>
            <person name="Jiang Y."/>
            <person name="Adhikari A."/>
            <person name="Zheng C.-J."/>
            <person name="Schuster L."/>
            <person name="Cowan T.M."/>
            <person name="Smanski M.J."/>
            <person name="Chevrette M.G."/>
            <person name="De Carvalho L.P.S."/>
            <person name="Shen B."/>
        </authorList>
    </citation>
    <scope>NUCLEOTIDE SEQUENCE [LARGE SCALE GENOMIC DNA]</scope>
    <source>
        <strain evidence="4 5">NPDC003040</strain>
    </source>
</reference>
<organism evidence="4 5">
    <name type="scientific">Nocardia suismassiliense</name>
    <dbReference type="NCBI Taxonomy" id="2077092"/>
    <lineage>
        <taxon>Bacteria</taxon>
        <taxon>Bacillati</taxon>
        <taxon>Actinomycetota</taxon>
        <taxon>Actinomycetes</taxon>
        <taxon>Mycobacteriales</taxon>
        <taxon>Nocardiaceae</taxon>
        <taxon>Nocardia</taxon>
    </lineage>
</organism>
<keyword evidence="2" id="KW-0732">Signal</keyword>
<feature type="chain" id="PRO_5045930560" description="AMIN-like domain-containing protein" evidence="2">
    <location>
        <begin position="24"/>
        <end position="192"/>
    </location>
</feature>
<evidence type="ECO:0000259" key="3">
    <source>
        <dbReference type="Pfam" id="PF24837"/>
    </source>
</evidence>
<name>A0ABW6QPF3_9NOCA</name>
<dbReference type="RefSeq" id="WP_387714639.1">
    <property type="nucleotide sequence ID" value="NZ_JBIAPI010000001.1"/>
</dbReference>
<evidence type="ECO:0000313" key="4">
    <source>
        <dbReference type="EMBL" id="MFF3222530.1"/>
    </source>
</evidence>
<gene>
    <name evidence="4" type="ORF">ACFYV7_07020</name>
</gene>
<feature type="domain" description="AMIN-like" evidence="3">
    <location>
        <begin position="64"/>
        <end position="190"/>
    </location>
</feature>
<keyword evidence="5" id="KW-1185">Reference proteome</keyword>
<dbReference type="Pfam" id="PF24837">
    <property type="entry name" value="AMIN-like"/>
    <property type="match status" value="1"/>
</dbReference>
<evidence type="ECO:0000313" key="5">
    <source>
        <dbReference type="Proteomes" id="UP001601948"/>
    </source>
</evidence>
<protein>
    <recommendedName>
        <fullName evidence="3">AMIN-like domain-containing protein</fullName>
    </recommendedName>
</protein>
<dbReference type="Proteomes" id="UP001601948">
    <property type="component" value="Unassembled WGS sequence"/>
</dbReference>
<accession>A0ABW6QPF3</accession>
<dbReference type="PROSITE" id="PS51257">
    <property type="entry name" value="PROKAR_LIPOPROTEIN"/>
    <property type="match status" value="1"/>
</dbReference>
<dbReference type="InterPro" id="IPR056303">
    <property type="entry name" value="AMIN-like"/>
</dbReference>
<feature type="region of interest" description="Disordered" evidence="1">
    <location>
        <begin position="22"/>
        <end position="58"/>
    </location>
</feature>